<dbReference type="Proteomes" id="UP000054532">
    <property type="component" value="Unassembled WGS sequence"/>
</dbReference>
<proteinExistence type="predicted"/>
<organism evidence="1">
    <name type="scientific">Phytophthora nicotianae</name>
    <name type="common">Potato buckeye rot agent</name>
    <name type="synonym">Phytophthora parasitica</name>
    <dbReference type="NCBI Taxonomy" id="4792"/>
    <lineage>
        <taxon>Eukaryota</taxon>
        <taxon>Sar</taxon>
        <taxon>Stramenopiles</taxon>
        <taxon>Oomycota</taxon>
        <taxon>Peronosporomycetes</taxon>
        <taxon>Peronosporales</taxon>
        <taxon>Peronosporaceae</taxon>
        <taxon>Phytophthora</taxon>
    </lineage>
</organism>
<name>W2N6B6_PHYNI</name>
<accession>W2N6B6</accession>
<sequence length="47" mass="4876">MDMETKALDLGSHQVGGSLSVCHVDSVVPGHEAPCAAEAGFQEYTNS</sequence>
<gene>
    <name evidence="1" type="ORF">L914_10613</name>
</gene>
<evidence type="ECO:0000313" key="1">
    <source>
        <dbReference type="EMBL" id="ETM44131.1"/>
    </source>
</evidence>
<reference evidence="1" key="1">
    <citation type="submission" date="2013-11" db="EMBL/GenBank/DDBJ databases">
        <title>The Genome Sequence of Phytophthora parasitica IAC_01/95.</title>
        <authorList>
            <consortium name="The Broad Institute Genomics Platform"/>
            <person name="Russ C."/>
            <person name="Tyler B."/>
            <person name="Panabieres F."/>
            <person name="Shan W."/>
            <person name="Tripathy S."/>
            <person name="Grunwald N."/>
            <person name="Machado M."/>
            <person name="Johnson C.S."/>
            <person name="Arredondo F."/>
            <person name="Hong C."/>
            <person name="Coffey M."/>
            <person name="Young S.K."/>
            <person name="Zeng Q."/>
            <person name="Gargeya S."/>
            <person name="Fitzgerald M."/>
            <person name="Abouelleil A."/>
            <person name="Alvarado L."/>
            <person name="Chapman S.B."/>
            <person name="Gainer-Dewar J."/>
            <person name="Goldberg J."/>
            <person name="Griggs A."/>
            <person name="Gujja S."/>
            <person name="Hansen M."/>
            <person name="Howarth C."/>
            <person name="Imamovic A."/>
            <person name="Ireland A."/>
            <person name="Larimer J."/>
            <person name="McCowan C."/>
            <person name="Murphy C."/>
            <person name="Pearson M."/>
            <person name="Poon T.W."/>
            <person name="Priest M."/>
            <person name="Roberts A."/>
            <person name="Saif S."/>
            <person name="Shea T."/>
            <person name="Sykes S."/>
            <person name="Wortman J."/>
            <person name="Nusbaum C."/>
            <person name="Birren B."/>
        </authorList>
    </citation>
    <scope>NUCLEOTIDE SEQUENCE [LARGE SCALE GENOMIC DNA]</scope>
    <source>
        <strain evidence="1">IAC_01/95</strain>
    </source>
</reference>
<dbReference type="EMBL" id="KI693481">
    <property type="protein sequence ID" value="ETM44131.1"/>
    <property type="molecule type" value="Genomic_DNA"/>
</dbReference>
<dbReference type="AlphaFoldDB" id="W2N6B6"/>
<protein>
    <submittedName>
        <fullName evidence="1">Uncharacterized protein</fullName>
    </submittedName>
</protein>